<feature type="transmembrane region" description="Helical" evidence="9">
    <location>
        <begin position="129"/>
        <end position="149"/>
    </location>
</feature>
<dbReference type="InterPro" id="IPR003352">
    <property type="entry name" value="PTS_EIIC"/>
</dbReference>
<keyword evidence="2 8" id="KW-0813">Transport</keyword>
<organism evidence="11 12">
    <name type="scientific">Neobacillus rhizosphaerae</name>
    <dbReference type="NCBI Taxonomy" id="2880965"/>
    <lineage>
        <taxon>Bacteria</taxon>
        <taxon>Bacillati</taxon>
        <taxon>Bacillota</taxon>
        <taxon>Bacilli</taxon>
        <taxon>Bacillales</taxon>
        <taxon>Bacillaceae</taxon>
        <taxon>Neobacillus</taxon>
    </lineage>
</organism>
<keyword evidence="12" id="KW-1185">Reference proteome</keyword>
<keyword evidence="4 8" id="KW-0762">Sugar transport</keyword>
<comment type="subcellular location">
    <subcellularLocation>
        <location evidence="1">Cell membrane</location>
        <topology evidence="1">Multi-pass membrane protein</topology>
    </subcellularLocation>
</comment>
<dbReference type="Pfam" id="PF02378">
    <property type="entry name" value="PTS_EIIC"/>
    <property type="match status" value="1"/>
</dbReference>
<dbReference type="PROSITE" id="PS51105">
    <property type="entry name" value="PTS_EIIC_TYPE_3"/>
    <property type="match status" value="1"/>
</dbReference>
<evidence type="ECO:0000256" key="9">
    <source>
        <dbReference type="SAM" id="Phobius"/>
    </source>
</evidence>
<gene>
    <name evidence="11" type="primary">gmuC</name>
    <name evidence="11" type="ORF">BACCIP111895_03055</name>
</gene>
<protein>
    <recommendedName>
        <fullName evidence="8">Permease IIC component</fullName>
    </recommendedName>
</protein>
<dbReference type="InterPro" id="IPR004501">
    <property type="entry name" value="PTS_EIIC_3"/>
</dbReference>
<dbReference type="InterPro" id="IPR051088">
    <property type="entry name" value="PTS_Sugar-EIIC/EIIB"/>
</dbReference>
<evidence type="ECO:0000256" key="6">
    <source>
        <dbReference type="ARBA" id="ARBA00022989"/>
    </source>
</evidence>
<evidence type="ECO:0000313" key="11">
    <source>
        <dbReference type="EMBL" id="CAH2715871.1"/>
    </source>
</evidence>
<evidence type="ECO:0000256" key="2">
    <source>
        <dbReference type="ARBA" id="ARBA00022448"/>
    </source>
</evidence>
<dbReference type="RefSeq" id="WP_248736149.1">
    <property type="nucleotide sequence ID" value="NZ_CALBWS010000021.1"/>
</dbReference>
<feature type="transmembrane region" description="Helical" evidence="9">
    <location>
        <begin position="205"/>
        <end position="223"/>
    </location>
</feature>
<feature type="transmembrane region" description="Helical" evidence="9">
    <location>
        <begin position="61"/>
        <end position="81"/>
    </location>
</feature>
<reference evidence="11" key="1">
    <citation type="submission" date="2022-04" db="EMBL/GenBank/DDBJ databases">
        <authorList>
            <person name="Criscuolo A."/>
        </authorList>
    </citation>
    <scope>NUCLEOTIDE SEQUENCE</scope>
    <source>
        <strain evidence="11">CIP111895</strain>
    </source>
</reference>
<dbReference type="PANTHER" id="PTHR33989">
    <property type="match status" value="1"/>
</dbReference>
<evidence type="ECO:0000256" key="1">
    <source>
        <dbReference type="ARBA" id="ARBA00004651"/>
    </source>
</evidence>
<feature type="transmembrane region" description="Helical" evidence="9">
    <location>
        <begin position="93"/>
        <end position="109"/>
    </location>
</feature>
<dbReference type="InterPro" id="IPR004796">
    <property type="entry name" value="PTS_IIC_cello"/>
</dbReference>
<dbReference type="PIRSF" id="PIRSF006351">
    <property type="entry name" value="PTS_EIIC-Cellobiose"/>
    <property type="match status" value="1"/>
</dbReference>
<dbReference type="EMBL" id="CALBWS010000021">
    <property type="protein sequence ID" value="CAH2715871.1"/>
    <property type="molecule type" value="Genomic_DNA"/>
</dbReference>
<feature type="transmembrane region" description="Helical" evidence="9">
    <location>
        <begin position="267"/>
        <end position="289"/>
    </location>
</feature>
<evidence type="ECO:0000256" key="3">
    <source>
        <dbReference type="ARBA" id="ARBA00022475"/>
    </source>
</evidence>
<evidence type="ECO:0000256" key="8">
    <source>
        <dbReference type="PIRNR" id="PIRNR006351"/>
    </source>
</evidence>
<sequence>MKAFINWLSMSFAPKMNKITKNPWIASLSSAMQKIIPFILTGSAIFLYNVIRSYIHVLPDLGVIANYTFGMLGLLTAFMMANQVMEKLGRISYTVNAGLTAISVFIMFIKPVVNNNGVMTVDFGRFGPTGILVGMIAGLFVAVIFNLIGKLNLLSESSLPDFVTGWINSIIPIFISIGIAALATLKFNLDIFAIIVKAFSPIQNFAQTLPGFILIVFIVAFFYSLGISTWLWQAVLTPIFMAGITENINAVALGLPATNIVTSETMYTAALITMGGMGATLGLNLLMLFSKSKDLKTIGRLTILPSIFNINEPIMFSAPVVMNPLLMLPMWINAITGPVVIWIVMKAQLLNIPDKMIQVGQIPAPFSSVMITQDLRAIIVYIVLLGIYLVTWYPFFKVFEKEKMKEEEQEELEESGKLKRA</sequence>
<feature type="transmembrane region" description="Helical" evidence="9">
    <location>
        <begin position="230"/>
        <end position="255"/>
    </location>
</feature>
<dbReference type="Proteomes" id="UP000838308">
    <property type="component" value="Unassembled WGS sequence"/>
</dbReference>
<evidence type="ECO:0000256" key="4">
    <source>
        <dbReference type="ARBA" id="ARBA00022597"/>
    </source>
</evidence>
<evidence type="ECO:0000256" key="5">
    <source>
        <dbReference type="ARBA" id="ARBA00022692"/>
    </source>
</evidence>
<keyword evidence="3 8" id="KW-1003">Cell membrane</keyword>
<feature type="transmembrane region" description="Helical" evidence="9">
    <location>
        <begin position="325"/>
        <end position="345"/>
    </location>
</feature>
<feature type="domain" description="PTS EIIC type-3" evidence="10">
    <location>
        <begin position="8"/>
        <end position="395"/>
    </location>
</feature>
<evidence type="ECO:0000256" key="7">
    <source>
        <dbReference type="ARBA" id="ARBA00023136"/>
    </source>
</evidence>
<keyword evidence="7 8" id="KW-0472">Membrane</keyword>
<dbReference type="PANTHER" id="PTHR33989:SF4">
    <property type="entry name" value="PTS SYSTEM N,N'-DIACETYLCHITOBIOSE-SPECIFIC EIIC COMPONENT"/>
    <property type="match status" value="1"/>
</dbReference>
<accession>A0ABM9ET90</accession>
<evidence type="ECO:0000259" key="10">
    <source>
        <dbReference type="PROSITE" id="PS51105"/>
    </source>
</evidence>
<name>A0ABM9ET90_9BACI</name>
<feature type="transmembrane region" description="Helical" evidence="9">
    <location>
        <begin position="375"/>
        <end position="396"/>
    </location>
</feature>
<keyword evidence="6 9" id="KW-1133">Transmembrane helix</keyword>
<comment type="function">
    <text evidence="8">The phosphoenolpyruvate-dependent sugar phosphotransferase system (PTS), a major carbohydrate active -transport system, catalyzes the phosphorylation of incoming sugar substrates concomitant with their translocation across the cell membrane.</text>
</comment>
<feature type="transmembrane region" description="Helical" evidence="9">
    <location>
        <begin position="161"/>
        <end position="185"/>
    </location>
</feature>
<keyword evidence="5 9" id="KW-0812">Transmembrane</keyword>
<comment type="caution">
    <text evidence="11">The sequence shown here is derived from an EMBL/GenBank/DDBJ whole genome shotgun (WGS) entry which is preliminary data.</text>
</comment>
<feature type="transmembrane region" description="Helical" evidence="9">
    <location>
        <begin position="35"/>
        <end position="55"/>
    </location>
</feature>
<evidence type="ECO:0000313" key="12">
    <source>
        <dbReference type="Proteomes" id="UP000838308"/>
    </source>
</evidence>
<proteinExistence type="predicted"/>